<dbReference type="InterPro" id="IPR036866">
    <property type="entry name" value="RibonucZ/Hydroxyglut_hydro"/>
</dbReference>
<dbReference type="SUPFAM" id="SSF56281">
    <property type="entry name" value="Metallo-hydrolase/oxidoreductase"/>
    <property type="match status" value="1"/>
</dbReference>
<dbReference type="PANTHER" id="PTHR42663:SF6">
    <property type="entry name" value="HYDROLASE C777.06C-RELATED"/>
    <property type="match status" value="1"/>
</dbReference>
<feature type="domain" description="Metallo-beta-lactamase" evidence="1">
    <location>
        <begin position="19"/>
        <end position="210"/>
    </location>
</feature>
<dbReference type="HOGENOM" id="CLU_102479_0_0_9"/>
<dbReference type="Gene3D" id="3.60.15.10">
    <property type="entry name" value="Ribonuclease Z/Hydroxyacylglutathione hydrolase-like"/>
    <property type="match status" value="1"/>
</dbReference>
<proteinExistence type="predicted"/>
<dbReference type="RefSeq" id="WP_006772928.1">
    <property type="nucleotide sequence ID" value="NZ_GG667640.1"/>
</dbReference>
<dbReference type="Pfam" id="PF23023">
    <property type="entry name" value="Anti-Pycsar_Apyc1"/>
    <property type="match status" value="1"/>
</dbReference>
<reference evidence="2 3" key="1">
    <citation type="submission" date="2010-01" db="EMBL/GenBank/DDBJ databases">
        <authorList>
            <person name="Weinstock G."/>
            <person name="Sodergren E."/>
            <person name="Clifton S."/>
            <person name="Fulton L."/>
            <person name="Fulton B."/>
            <person name="Courtney L."/>
            <person name="Fronick C."/>
            <person name="Harrison M."/>
            <person name="Strong C."/>
            <person name="Farmer C."/>
            <person name="Delahaunty K."/>
            <person name="Markovic C."/>
            <person name="Hall O."/>
            <person name="Minx P."/>
            <person name="Tomlinson C."/>
            <person name="Mitreva M."/>
            <person name="Nelson J."/>
            <person name="Hou S."/>
            <person name="Wollam A."/>
            <person name="Pepin K.H."/>
            <person name="Johnson M."/>
            <person name="Bhonagiri V."/>
            <person name="Nash W.E."/>
            <person name="Warren W."/>
            <person name="Chinwalla A."/>
            <person name="Mardis E.R."/>
            <person name="Wilson R.K."/>
        </authorList>
    </citation>
    <scope>NUCLEOTIDE SEQUENCE [LARGE SCALE GENOMIC DNA]</scope>
    <source>
        <strain evidence="2 3">DSM 13479</strain>
    </source>
</reference>
<name>D3AFM1_9FIRM</name>
<dbReference type="SMART" id="SM00849">
    <property type="entry name" value="Lactamase_B"/>
    <property type="match status" value="1"/>
</dbReference>
<evidence type="ECO:0000313" key="2">
    <source>
        <dbReference type="EMBL" id="EFC99397.1"/>
    </source>
</evidence>
<accession>D3AFM1</accession>
<dbReference type="Proteomes" id="UP000004968">
    <property type="component" value="Unassembled WGS sequence"/>
</dbReference>
<sequence length="258" mass="29537">MIVILEFIGCGSAFNPQLGNTSAYIEDGKRFVLLDCGESVYARLFELGIFEQYEEIYVLITHTHADHVGSLPSLISYCYYVKQKKVTVIHPNRSLITLLDHMGIAREAYIFQKPDLLKLTGFEVKAFSVKHVEDLKCYGYLITTYGRTVYYSGDACEVPPAILKRLLEGRIEAVYQDTTEFWTPHLSHCPVELLADMVPVEYRKRVYCMHFSNDFSDKIKALGFNVVELSKKEGRMSYVSDGYTHSYERKQLLCESGC</sequence>
<evidence type="ECO:0000313" key="3">
    <source>
        <dbReference type="Proteomes" id="UP000004968"/>
    </source>
</evidence>
<protein>
    <submittedName>
        <fullName evidence="2">Metallo-beta-lactamase domain protein</fullName>
    </submittedName>
</protein>
<dbReference type="AlphaFoldDB" id="D3AFM1"/>
<dbReference type="EMBL" id="ACIO01000184">
    <property type="protein sequence ID" value="EFC99397.1"/>
    <property type="molecule type" value="Genomic_DNA"/>
</dbReference>
<evidence type="ECO:0000259" key="1">
    <source>
        <dbReference type="SMART" id="SM00849"/>
    </source>
</evidence>
<comment type="caution">
    <text evidence="2">The sequence shown here is derived from an EMBL/GenBank/DDBJ whole genome shotgun (WGS) entry which is preliminary data.</text>
</comment>
<dbReference type="InterPro" id="IPR001279">
    <property type="entry name" value="Metallo-B-lactamas"/>
</dbReference>
<organism evidence="2 3">
    <name type="scientific">Hungatella hathewayi DSM 13479</name>
    <dbReference type="NCBI Taxonomy" id="566550"/>
    <lineage>
        <taxon>Bacteria</taxon>
        <taxon>Bacillati</taxon>
        <taxon>Bacillota</taxon>
        <taxon>Clostridia</taxon>
        <taxon>Lachnospirales</taxon>
        <taxon>Lachnospiraceae</taxon>
        <taxon>Hungatella</taxon>
    </lineage>
</organism>
<dbReference type="PANTHER" id="PTHR42663">
    <property type="entry name" value="HYDROLASE C777.06C-RELATED-RELATED"/>
    <property type="match status" value="1"/>
</dbReference>
<gene>
    <name evidence="2" type="ORF">CLOSTHATH_02406</name>
</gene>
<dbReference type="GeneID" id="93147952"/>